<reference evidence="3" key="1">
    <citation type="journal article" date="2017" name="Nature">
        <title>The sunflower genome provides insights into oil metabolism, flowering and Asterid evolution.</title>
        <authorList>
            <person name="Badouin H."/>
            <person name="Gouzy J."/>
            <person name="Grassa C.J."/>
            <person name="Murat F."/>
            <person name="Staton S.E."/>
            <person name="Cottret L."/>
            <person name="Lelandais-Briere C."/>
            <person name="Owens G.L."/>
            <person name="Carrere S."/>
            <person name="Mayjonade B."/>
            <person name="Legrand L."/>
            <person name="Gill N."/>
            <person name="Kane N.C."/>
            <person name="Bowers J.E."/>
            <person name="Hubner S."/>
            <person name="Bellec A."/>
            <person name="Berard A."/>
            <person name="Berges H."/>
            <person name="Blanchet N."/>
            <person name="Boniface M.C."/>
            <person name="Brunel D."/>
            <person name="Catrice O."/>
            <person name="Chaidir N."/>
            <person name="Claudel C."/>
            <person name="Donnadieu C."/>
            <person name="Faraut T."/>
            <person name="Fievet G."/>
            <person name="Helmstetter N."/>
            <person name="King M."/>
            <person name="Knapp S.J."/>
            <person name="Lai Z."/>
            <person name="Le Paslier M.C."/>
            <person name="Lippi Y."/>
            <person name="Lorenzon L."/>
            <person name="Mandel J.R."/>
            <person name="Marage G."/>
            <person name="Marchand G."/>
            <person name="Marquand E."/>
            <person name="Bret-Mestries E."/>
            <person name="Morien E."/>
            <person name="Nambeesan S."/>
            <person name="Nguyen T."/>
            <person name="Pegot-Espagnet P."/>
            <person name="Pouilly N."/>
            <person name="Raftis F."/>
            <person name="Sallet E."/>
            <person name="Schiex T."/>
            <person name="Thomas J."/>
            <person name="Vandecasteele C."/>
            <person name="Vares D."/>
            <person name="Vear F."/>
            <person name="Vautrin S."/>
            <person name="Crespi M."/>
            <person name="Mangin B."/>
            <person name="Burke J.M."/>
            <person name="Salse J."/>
            <person name="Munos S."/>
            <person name="Vincourt P."/>
            <person name="Rieseberg L.H."/>
            <person name="Langlade N.B."/>
        </authorList>
    </citation>
    <scope>NUCLEOTIDE SEQUENCE [LARGE SCALE GENOMIC DNA]</scope>
    <source>
        <strain evidence="3">cv. SF193</strain>
    </source>
</reference>
<dbReference type="AlphaFoldDB" id="A0A251TSJ3"/>
<sequence length="251" mass="27847">MAYTLLSSILIGYYSVILLNCLCSAVFTAGTIYSLLLIHIPGQDLVVFMFPFLTFIALPPEECSLPLKASLSVGTFNELSALLEHIFDDLRYVYFFYTCVSSTTSNGDATVVATFKTPTGYHDAGSTRAKSGCWSMLKGGLTVNKSGPTHLYFQSENPSVDIWINSVSLQPFTSEEWKSHRYQSVEKVRRSRMKIQALDGEGKPQANRTLIIAQKFTRFPFGCAINKNILTNQAYKAGSFLDSNTPHSETT</sequence>
<proteinExistence type="predicted"/>
<dbReference type="InParanoid" id="A0A251TSJ3"/>
<keyword evidence="1" id="KW-0472">Membrane</keyword>
<dbReference type="PANTHER" id="PTHR31490:SF2">
    <property type="entry name" value="GLYCOSYL HYDROLASE FAMILY 10 PROTEIN"/>
    <property type="match status" value="1"/>
</dbReference>
<dbReference type="Proteomes" id="UP000215914">
    <property type="component" value="Chromosome 9"/>
</dbReference>
<evidence type="ECO:0000313" key="2">
    <source>
        <dbReference type="EMBL" id="OTG14085.1"/>
    </source>
</evidence>
<keyword evidence="1" id="KW-1133">Transmembrane helix</keyword>
<dbReference type="STRING" id="4232.A0A251TSJ3"/>
<evidence type="ECO:0000256" key="1">
    <source>
        <dbReference type="SAM" id="Phobius"/>
    </source>
</evidence>
<organism evidence="2 3">
    <name type="scientific">Helianthus annuus</name>
    <name type="common">Common sunflower</name>
    <dbReference type="NCBI Taxonomy" id="4232"/>
    <lineage>
        <taxon>Eukaryota</taxon>
        <taxon>Viridiplantae</taxon>
        <taxon>Streptophyta</taxon>
        <taxon>Embryophyta</taxon>
        <taxon>Tracheophyta</taxon>
        <taxon>Spermatophyta</taxon>
        <taxon>Magnoliopsida</taxon>
        <taxon>eudicotyledons</taxon>
        <taxon>Gunneridae</taxon>
        <taxon>Pentapetalae</taxon>
        <taxon>asterids</taxon>
        <taxon>campanulids</taxon>
        <taxon>Asterales</taxon>
        <taxon>Asteraceae</taxon>
        <taxon>Asteroideae</taxon>
        <taxon>Heliantheae alliance</taxon>
        <taxon>Heliantheae</taxon>
        <taxon>Helianthus</taxon>
    </lineage>
</organism>
<feature type="transmembrane region" description="Helical" evidence="1">
    <location>
        <begin position="45"/>
        <end position="60"/>
    </location>
</feature>
<gene>
    <name evidence="2" type="ORF">HannXRQ_Chr09g0245461</name>
</gene>
<dbReference type="GO" id="GO:0005975">
    <property type="term" value="P:carbohydrate metabolic process"/>
    <property type="evidence" value="ECO:0007669"/>
    <property type="project" value="InterPro"/>
</dbReference>
<dbReference type="EMBL" id="CM007898">
    <property type="protein sequence ID" value="OTG14085.1"/>
    <property type="molecule type" value="Genomic_DNA"/>
</dbReference>
<protein>
    <submittedName>
        <fullName evidence="2">Putative galactose-binding domain-like protein</fullName>
    </submittedName>
</protein>
<keyword evidence="1" id="KW-0812">Transmembrane</keyword>
<dbReference type="PANTHER" id="PTHR31490">
    <property type="entry name" value="GLYCOSYL HYDROLASE"/>
    <property type="match status" value="1"/>
</dbReference>
<feature type="transmembrane region" description="Helical" evidence="1">
    <location>
        <begin position="12"/>
        <end position="38"/>
    </location>
</feature>
<dbReference type="Gene3D" id="2.60.120.260">
    <property type="entry name" value="Galactose-binding domain-like"/>
    <property type="match status" value="1"/>
</dbReference>
<dbReference type="InterPro" id="IPR044846">
    <property type="entry name" value="GH10"/>
</dbReference>
<name>A0A251TSJ3_HELAN</name>
<keyword evidence="3" id="KW-1185">Reference proteome</keyword>
<evidence type="ECO:0000313" key="3">
    <source>
        <dbReference type="Proteomes" id="UP000215914"/>
    </source>
</evidence>
<accession>A0A251TSJ3</accession>
<dbReference type="GO" id="GO:0004553">
    <property type="term" value="F:hydrolase activity, hydrolyzing O-glycosyl compounds"/>
    <property type="evidence" value="ECO:0007669"/>
    <property type="project" value="InterPro"/>
</dbReference>